<dbReference type="Pfam" id="PF12833">
    <property type="entry name" value="HTH_18"/>
    <property type="match status" value="1"/>
</dbReference>
<gene>
    <name evidence="5" type="ORF">NOV72_00038</name>
</gene>
<dbReference type="OrthoDB" id="9809338at2"/>
<dbReference type="SMART" id="SM00342">
    <property type="entry name" value="HTH_ARAC"/>
    <property type="match status" value="1"/>
</dbReference>
<dbReference type="InterPro" id="IPR050204">
    <property type="entry name" value="AraC_XylS_family_regulators"/>
</dbReference>
<evidence type="ECO:0000259" key="4">
    <source>
        <dbReference type="PROSITE" id="PS01124"/>
    </source>
</evidence>
<protein>
    <submittedName>
        <fullName evidence="5">AraC family transcriptional regulator</fullName>
    </submittedName>
</protein>
<evidence type="ECO:0000256" key="2">
    <source>
        <dbReference type="ARBA" id="ARBA00023125"/>
    </source>
</evidence>
<dbReference type="PANTHER" id="PTHR46796:SF6">
    <property type="entry name" value="ARAC SUBFAMILY"/>
    <property type="match status" value="1"/>
</dbReference>
<reference evidence="6" key="1">
    <citation type="submission" date="2018-01" db="EMBL/GenBank/DDBJ databases">
        <authorList>
            <person name="Peeters C."/>
        </authorList>
    </citation>
    <scope>NUCLEOTIDE SEQUENCE [LARGE SCALE GENOMIC DNA]</scope>
</reference>
<dbReference type="Proteomes" id="UP000238169">
    <property type="component" value="Unassembled WGS sequence"/>
</dbReference>
<dbReference type="InterPro" id="IPR018060">
    <property type="entry name" value="HTH_AraC"/>
</dbReference>
<dbReference type="InterPro" id="IPR009057">
    <property type="entry name" value="Homeodomain-like_sf"/>
</dbReference>
<dbReference type="PRINTS" id="PR00032">
    <property type="entry name" value="HTHARAC"/>
</dbReference>
<keyword evidence="3" id="KW-0804">Transcription</keyword>
<accession>A0A2U3HY57</accession>
<keyword evidence="1" id="KW-0805">Transcription regulation</keyword>
<dbReference type="GO" id="GO:0043565">
    <property type="term" value="F:sequence-specific DNA binding"/>
    <property type="evidence" value="ECO:0007669"/>
    <property type="project" value="InterPro"/>
</dbReference>
<keyword evidence="6" id="KW-1185">Reference proteome</keyword>
<name>A0A2U3HY57_9BURK</name>
<feature type="domain" description="HTH araC/xylS-type" evidence="4">
    <location>
        <begin position="206"/>
        <end position="304"/>
    </location>
</feature>
<keyword evidence="2" id="KW-0238">DNA-binding</keyword>
<dbReference type="Gene3D" id="1.10.10.60">
    <property type="entry name" value="Homeodomain-like"/>
    <property type="match status" value="2"/>
</dbReference>
<evidence type="ECO:0000313" key="6">
    <source>
        <dbReference type="Proteomes" id="UP000238169"/>
    </source>
</evidence>
<evidence type="ECO:0000313" key="5">
    <source>
        <dbReference type="EMBL" id="SPB12731.1"/>
    </source>
</evidence>
<dbReference type="SUPFAM" id="SSF46689">
    <property type="entry name" value="Homeodomain-like"/>
    <property type="match status" value="2"/>
</dbReference>
<dbReference type="PROSITE" id="PS01124">
    <property type="entry name" value="HTH_ARAC_FAMILY_2"/>
    <property type="match status" value="1"/>
</dbReference>
<evidence type="ECO:0000256" key="3">
    <source>
        <dbReference type="ARBA" id="ARBA00023163"/>
    </source>
</evidence>
<dbReference type="RefSeq" id="WP_106852575.1">
    <property type="nucleotide sequence ID" value="NZ_OGTP01000001.1"/>
</dbReference>
<proteinExistence type="predicted"/>
<dbReference type="EMBL" id="OGTP01000001">
    <property type="protein sequence ID" value="SPB12731.1"/>
    <property type="molecule type" value="Genomic_DNA"/>
</dbReference>
<organism evidence="5 6">
    <name type="scientific">Caballeronia novacaledonica</name>
    <dbReference type="NCBI Taxonomy" id="1544861"/>
    <lineage>
        <taxon>Bacteria</taxon>
        <taxon>Pseudomonadati</taxon>
        <taxon>Pseudomonadota</taxon>
        <taxon>Betaproteobacteria</taxon>
        <taxon>Burkholderiales</taxon>
        <taxon>Burkholderiaceae</taxon>
        <taxon>Caballeronia</taxon>
    </lineage>
</organism>
<sequence>MTTPAQTENGGAPKLVSIDEIVDILSHRPTASTRARGWSGVTVDLYRPLKDCSERYPALDHHLICYCPSGHARLIQGRDGAVHEGIISTGVSLLMPAGCDSLWEGDAAASARLRIPTSLIASAADEIGRRSIAQVEVRNVFETRDAVIAGVAQILLGELEREPHPAQALIVDHASCVLAAHLLRSYNAFEPVRAHEPPSLGKAELARLSAYIEDNLDRTIGLAELAAIANVSRFHFARLFKRATGVTAIGFVEQCRVRRAQTLIAETGIALAEIALMTGFADQSHFTRRFHRHVGCTPATYAREQGRRRARRRGHE</sequence>
<dbReference type="GO" id="GO:0003700">
    <property type="term" value="F:DNA-binding transcription factor activity"/>
    <property type="evidence" value="ECO:0007669"/>
    <property type="project" value="InterPro"/>
</dbReference>
<evidence type="ECO:0000256" key="1">
    <source>
        <dbReference type="ARBA" id="ARBA00023015"/>
    </source>
</evidence>
<dbReference type="PANTHER" id="PTHR46796">
    <property type="entry name" value="HTH-TYPE TRANSCRIPTIONAL ACTIVATOR RHAS-RELATED"/>
    <property type="match status" value="1"/>
</dbReference>
<dbReference type="InterPro" id="IPR020449">
    <property type="entry name" value="Tscrpt_reg_AraC-type_HTH"/>
</dbReference>
<dbReference type="AlphaFoldDB" id="A0A2U3HY57"/>